<evidence type="ECO:0000313" key="4">
    <source>
        <dbReference type="EMBL" id="AXG76507.1"/>
    </source>
</evidence>
<evidence type="ECO:0000259" key="3">
    <source>
        <dbReference type="PROSITE" id="PS51178"/>
    </source>
</evidence>
<keyword evidence="5" id="KW-1185">Reference proteome</keyword>
<dbReference type="OrthoDB" id="4335972at2"/>
<reference evidence="5" key="1">
    <citation type="submission" date="2018-07" db="EMBL/GenBank/DDBJ databases">
        <authorList>
            <person name="Zhao J."/>
        </authorList>
    </citation>
    <scope>NUCLEOTIDE SEQUENCE [LARGE SCALE GENOMIC DNA]</scope>
    <source>
        <strain evidence="5">GSSD-12</strain>
    </source>
</reference>
<feature type="region of interest" description="Disordered" evidence="1">
    <location>
        <begin position="131"/>
        <end position="153"/>
    </location>
</feature>
<dbReference type="CDD" id="cd06577">
    <property type="entry name" value="PASTA_pknB"/>
    <property type="match status" value="1"/>
</dbReference>
<keyword evidence="2" id="KW-0732">Signal</keyword>
<feature type="domain" description="PASTA" evidence="3">
    <location>
        <begin position="144"/>
        <end position="212"/>
    </location>
</feature>
<organism evidence="4 5">
    <name type="scientific">Streptomyces paludis</name>
    <dbReference type="NCBI Taxonomy" id="2282738"/>
    <lineage>
        <taxon>Bacteria</taxon>
        <taxon>Bacillati</taxon>
        <taxon>Actinomycetota</taxon>
        <taxon>Actinomycetes</taxon>
        <taxon>Kitasatosporales</taxon>
        <taxon>Streptomycetaceae</taxon>
        <taxon>Streptomyces</taxon>
    </lineage>
</organism>
<evidence type="ECO:0000256" key="1">
    <source>
        <dbReference type="SAM" id="MobiDB-lite"/>
    </source>
</evidence>
<accession>A0A345HII3</accession>
<proteinExistence type="predicted"/>
<dbReference type="InterPro" id="IPR005543">
    <property type="entry name" value="PASTA_dom"/>
</dbReference>
<feature type="compositionally biased region" description="Basic and acidic residues" evidence="1">
    <location>
        <begin position="131"/>
        <end position="149"/>
    </location>
</feature>
<dbReference type="PROSITE" id="PS51178">
    <property type="entry name" value="PASTA"/>
    <property type="match status" value="2"/>
</dbReference>
<feature type="chain" id="PRO_5038880282" description="PASTA domain-containing protein" evidence="2">
    <location>
        <begin position="34"/>
        <end position="218"/>
    </location>
</feature>
<feature type="region of interest" description="Disordered" evidence="1">
    <location>
        <begin position="32"/>
        <end position="96"/>
    </location>
</feature>
<feature type="signal peptide" evidence="2">
    <location>
        <begin position="1"/>
        <end position="33"/>
    </location>
</feature>
<dbReference type="PROSITE" id="PS51257">
    <property type="entry name" value="PROKAR_LIPOPROTEIN"/>
    <property type="match status" value="1"/>
</dbReference>
<protein>
    <recommendedName>
        <fullName evidence="3">PASTA domain-containing protein</fullName>
    </recommendedName>
</protein>
<dbReference type="RefSeq" id="WP_114657818.1">
    <property type="nucleotide sequence ID" value="NZ_CP031194.1"/>
</dbReference>
<dbReference type="KEGG" id="spad:DVK44_01150"/>
<dbReference type="AlphaFoldDB" id="A0A345HII3"/>
<evidence type="ECO:0000256" key="2">
    <source>
        <dbReference type="SAM" id="SignalP"/>
    </source>
</evidence>
<feature type="domain" description="PASTA" evidence="3">
    <location>
        <begin position="59"/>
        <end position="130"/>
    </location>
</feature>
<name>A0A345HII3_9ACTN</name>
<evidence type="ECO:0000313" key="5">
    <source>
        <dbReference type="Proteomes" id="UP000253868"/>
    </source>
</evidence>
<gene>
    <name evidence="4" type="ORF">DVK44_01150</name>
</gene>
<dbReference type="Gene3D" id="3.30.10.20">
    <property type="match status" value="1"/>
</dbReference>
<feature type="compositionally biased region" description="Low complexity" evidence="1">
    <location>
        <begin position="32"/>
        <end position="58"/>
    </location>
</feature>
<dbReference type="EMBL" id="CP031194">
    <property type="protein sequence ID" value="AXG76507.1"/>
    <property type="molecule type" value="Genomic_DNA"/>
</dbReference>
<dbReference type="Proteomes" id="UP000253868">
    <property type="component" value="Chromosome"/>
</dbReference>
<dbReference type="Pfam" id="PF03793">
    <property type="entry name" value="PASTA"/>
    <property type="match status" value="1"/>
</dbReference>
<sequence>MRTRTDRTRPPRTALAASAALAAAALLTLTACEGTGTPGPTGSTQADSRPSPTDSSPTGATTAVLPNLIGQRLDSARKAAREAGFPQVGSDDALGRGRGQILERNWRVCFQTPVPGTLPRGTKVGVSTVKTGEKCPAKDPREPNPDGKMPDFTGKSVRFARTVVDQSAEVTARDVSGKDRTILVESHWKVCGQEPAPGVRLGNEPVRLDTVKFDEKCP</sequence>